<dbReference type="PROSITE" id="PS51175">
    <property type="entry name" value="CBM6"/>
    <property type="match status" value="1"/>
</dbReference>
<comment type="caution">
    <text evidence="7">The sequence shown here is derived from an EMBL/GenBank/DDBJ whole genome shotgun (WGS) entry which is preliminary data.</text>
</comment>
<sequence>MNTARPPHTTPTPARSWFRQPAMALTLGLLAAAVSPAWAAGHSNFLKVDGRLIRNQNGTGDAVYLRGVNLGGWQVHEKWMSPLEGVSDDYNMRKTLSQRFGDSGRDALIAAYQDTYLQEKDFIRLSDLGMSAVRLPIYYLNHMNEDGSWRLDDKGKPDLRRIEWVVKMAKKYRLYVILDLHGAPGSQNGADHSGKIGGSGELWNNATYQSQTLNFWRTVAQRFKDESTVAGYDLLNEPSTNYPGAATREVLEMYDRIYDEIRTVDPNHIIFMEGIWDWNAITPPSEFGWKNVSYSFHYYNWGNDSNYESQKAFTDGKVADEQDHAWYNVPHHVGEFNLFSLQSSWEYALKRYNEAGWHWTSWTYKGTNIGNWALYNHTNASANTPNVATDSYATIESKWRNWDVELNMAPNTMLNTVFKNALTGSNSLIRNLPYEGTWAAKKKLQSQNFYTQQGVSYDSNGIGFFDGGDWIRYTSLDFGSKGLDRLRMRLAVDPAYAGQKIEVRLDSTSGPVVGTVTVPNTGGWTTYQAFTFPIQATTGVHDVFLVGKGGSGIANIDWLAFARATR</sequence>
<evidence type="ECO:0000256" key="2">
    <source>
        <dbReference type="ARBA" id="ARBA00022801"/>
    </source>
</evidence>
<evidence type="ECO:0000256" key="1">
    <source>
        <dbReference type="ARBA" id="ARBA00022729"/>
    </source>
</evidence>
<dbReference type="InterPro" id="IPR017853">
    <property type="entry name" value="GH"/>
</dbReference>
<dbReference type="PANTHER" id="PTHR31297:SF13">
    <property type="entry name" value="PUTATIVE-RELATED"/>
    <property type="match status" value="1"/>
</dbReference>
<dbReference type="RefSeq" id="WP_341427419.1">
    <property type="nucleotide sequence ID" value="NZ_JBBUTG010000013.1"/>
</dbReference>
<evidence type="ECO:0000313" key="7">
    <source>
        <dbReference type="EMBL" id="MEK8032998.1"/>
    </source>
</evidence>
<protein>
    <submittedName>
        <fullName evidence="7">Carbohydrate-binding protein</fullName>
    </submittedName>
</protein>
<evidence type="ECO:0000256" key="4">
    <source>
        <dbReference type="RuleBase" id="RU361153"/>
    </source>
</evidence>
<dbReference type="EMBL" id="JBBUTG010000013">
    <property type="protein sequence ID" value="MEK8032998.1"/>
    <property type="molecule type" value="Genomic_DNA"/>
</dbReference>
<feature type="domain" description="CBM6" evidence="6">
    <location>
        <begin position="432"/>
        <end position="562"/>
    </location>
</feature>
<gene>
    <name evidence="7" type="ORF">AACH06_19420</name>
</gene>
<keyword evidence="8" id="KW-1185">Reference proteome</keyword>
<proteinExistence type="inferred from homology"/>
<dbReference type="Proteomes" id="UP001371218">
    <property type="component" value="Unassembled WGS sequence"/>
</dbReference>
<dbReference type="Pfam" id="PF00150">
    <property type="entry name" value="Cellulase"/>
    <property type="match status" value="1"/>
</dbReference>
<name>A0ABU9BX13_9BURK</name>
<accession>A0ABU9BX13</accession>
<dbReference type="InterPro" id="IPR050386">
    <property type="entry name" value="Glycosyl_hydrolase_5"/>
</dbReference>
<dbReference type="SMART" id="SM00606">
    <property type="entry name" value="CBD_IV"/>
    <property type="match status" value="1"/>
</dbReference>
<dbReference type="Gene3D" id="2.60.120.260">
    <property type="entry name" value="Galactose-binding domain-like"/>
    <property type="match status" value="1"/>
</dbReference>
<dbReference type="InterPro" id="IPR001547">
    <property type="entry name" value="Glyco_hydro_5"/>
</dbReference>
<dbReference type="InterPro" id="IPR006584">
    <property type="entry name" value="Cellulose-bd_IV"/>
</dbReference>
<comment type="similarity">
    <text evidence="4">Belongs to the glycosyl hydrolase 5 (cellulase A) family.</text>
</comment>
<dbReference type="SUPFAM" id="SSF49785">
    <property type="entry name" value="Galactose-binding domain-like"/>
    <property type="match status" value="1"/>
</dbReference>
<evidence type="ECO:0000256" key="3">
    <source>
        <dbReference type="ARBA" id="ARBA00023295"/>
    </source>
</evidence>
<reference evidence="7 8" key="1">
    <citation type="submission" date="2024-04" db="EMBL/GenBank/DDBJ databases">
        <title>Novel species of the genus Ideonella isolated from streams.</title>
        <authorList>
            <person name="Lu H."/>
        </authorList>
    </citation>
    <scope>NUCLEOTIDE SEQUENCE [LARGE SCALE GENOMIC DNA]</scope>
    <source>
        <strain evidence="7 8">DXS29W</strain>
    </source>
</reference>
<dbReference type="Pfam" id="PF03422">
    <property type="entry name" value="CBM_6"/>
    <property type="match status" value="1"/>
</dbReference>
<organism evidence="7 8">
    <name type="scientific">Ideonella lacteola</name>
    <dbReference type="NCBI Taxonomy" id="2984193"/>
    <lineage>
        <taxon>Bacteria</taxon>
        <taxon>Pseudomonadati</taxon>
        <taxon>Pseudomonadota</taxon>
        <taxon>Betaproteobacteria</taxon>
        <taxon>Burkholderiales</taxon>
        <taxon>Sphaerotilaceae</taxon>
        <taxon>Ideonella</taxon>
    </lineage>
</organism>
<keyword evidence="1 5" id="KW-0732">Signal</keyword>
<evidence type="ECO:0000256" key="5">
    <source>
        <dbReference type="SAM" id="SignalP"/>
    </source>
</evidence>
<dbReference type="Gene3D" id="3.20.20.80">
    <property type="entry name" value="Glycosidases"/>
    <property type="match status" value="1"/>
</dbReference>
<feature type="signal peptide" evidence="5">
    <location>
        <begin position="1"/>
        <end position="39"/>
    </location>
</feature>
<dbReference type="InterPro" id="IPR005084">
    <property type="entry name" value="CBM6"/>
</dbReference>
<keyword evidence="3 4" id="KW-0326">Glycosidase</keyword>
<evidence type="ECO:0000259" key="6">
    <source>
        <dbReference type="PROSITE" id="PS51175"/>
    </source>
</evidence>
<dbReference type="CDD" id="cd04084">
    <property type="entry name" value="CBM6_xylanase-like"/>
    <property type="match status" value="1"/>
</dbReference>
<feature type="chain" id="PRO_5045609762" evidence="5">
    <location>
        <begin position="40"/>
        <end position="566"/>
    </location>
</feature>
<dbReference type="InterPro" id="IPR008979">
    <property type="entry name" value="Galactose-bd-like_sf"/>
</dbReference>
<keyword evidence="2 4" id="KW-0378">Hydrolase</keyword>
<dbReference type="SUPFAM" id="SSF51445">
    <property type="entry name" value="(Trans)glycosidases"/>
    <property type="match status" value="1"/>
</dbReference>
<dbReference type="PANTHER" id="PTHR31297">
    <property type="entry name" value="GLUCAN ENDO-1,6-BETA-GLUCOSIDASE B"/>
    <property type="match status" value="1"/>
</dbReference>
<evidence type="ECO:0000313" key="8">
    <source>
        <dbReference type="Proteomes" id="UP001371218"/>
    </source>
</evidence>